<dbReference type="Proteomes" id="UP000093352">
    <property type="component" value="Unassembled WGS sequence"/>
</dbReference>
<dbReference type="InterPro" id="IPR029072">
    <property type="entry name" value="YebC-like"/>
</dbReference>
<comment type="caution">
    <text evidence="9">The sequence shown here is derived from an EMBL/GenBank/DDBJ whole genome shotgun (WGS) entry which is preliminary data.</text>
</comment>
<dbReference type="InterPro" id="IPR017856">
    <property type="entry name" value="Integrase-like_N"/>
</dbReference>
<dbReference type="HAMAP" id="MF_00693">
    <property type="entry name" value="Transcrip_reg_TACO1"/>
    <property type="match status" value="1"/>
</dbReference>
<keyword evidence="3 6" id="KW-0805">Transcription regulation</keyword>
<dbReference type="GO" id="GO:0006355">
    <property type="term" value="P:regulation of DNA-templated transcription"/>
    <property type="evidence" value="ECO:0007669"/>
    <property type="project" value="UniProtKB-UniRule"/>
</dbReference>
<evidence type="ECO:0000259" key="7">
    <source>
        <dbReference type="Pfam" id="PF01709"/>
    </source>
</evidence>
<dbReference type="InterPro" id="IPR002876">
    <property type="entry name" value="Transcrip_reg_TACO1-like"/>
</dbReference>
<reference evidence="9 10" key="1">
    <citation type="journal article" date="2016" name="Genome Announc.">
        <title>Draft Genome Sequence of Criibacterium bergeronii gen. nov., sp. nov., Strain CCRI-22567T, Isolated from a Vaginal Sample from a Woman with Bacterial Vaginosis.</title>
        <authorList>
            <person name="Maheux A.F."/>
            <person name="Berube E."/>
            <person name="Boudreau D.K."/>
            <person name="Raymond F."/>
            <person name="Corbeil J."/>
            <person name="Roy P.H."/>
            <person name="Boissinot M."/>
            <person name="Omar R.F."/>
        </authorList>
    </citation>
    <scope>NUCLEOTIDE SEQUENCE [LARGE SCALE GENOMIC DNA]</scope>
    <source>
        <strain evidence="9 10">CCRI-22567</strain>
    </source>
</reference>
<feature type="domain" description="TACO1/YebC-like N-terminal" evidence="8">
    <location>
        <begin position="4"/>
        <end position="72"/>
    </location>
</feature>
<dbReference type="RefSeq" id="WP_068914173.1">
    <property type="nucleotide sequence ID" value="NZ_MBEW02000003.1"/>
</dbReference>
<evidence type="ECO:0000256" key="1">
    <source>
        <dbReference type="ARBA" id="ARBA00008724"/>
    </source>
</evidence>
<organism evidence="9 10">
    <name type="scientific">Criibacterium bergeronii</name>
    <dbReference type="NCBI Taxonomy" id="1871336"/>
    <lineage>
        <taxon>Bacteria</taxon>
        <taxon>Bacillati</taxon>
        <taxon>Bacillota</taxon>
        <taxon>Clostridia</taxon>
        <taxon>Peptostreptococcales</taxon>
        <taxon>Filifactoraceae</taxon>
        <taxon>Criibacterium</taxon>
    </lineage>
</organism>
<name>A0A371IN56_9FIRM</name>
<dbReference type="GO" id="GO:0005829">
    <property type="term" value="C:cytosol"/>
    <property type="evidence" value="ECO:0007669"/>
    <property type="project" value="TreeGrafter"/>
</dbReference>
<protein>
    <recommendedName>
        <fullName evidence="6">Probable transcriptional regulatory protein BBG48_002310</fullName>
    </recommendedName>
</protein>
<dbReference type="AlphaFoldDB" id="A0A371IN56"/>
<evidence type="ECO:0000259" key="8">
    <source>
        <dbReference type="Pfam" id="PF20772"/>
    </source>
</evidence>
<dbReference type="STRING" id="1871336.BBG48_07115"/>
<comment type="subcellular location">
    <subcellularLocation>
        <location evidence="6">Cytoplasm</location>
    </subcellularLocation>
</comment>
<dbReference type="Pfam" id="PF20772">
    <property type="entry name" value="TACO1_YebC_N"/>
    <property type="match status" value="1"/>
</dbReference>
<dbReference type="Gene3D" id="3.30.70.980">
    <property type="match status" value="2"/>
</dbReference>
<evidence type="ECO:0000256" key="4">
    <source>
        <dbReference type="ARBA" id="ARBA00023125"/>
    </source>
</evidence>
<dbReference type="PANTHER" id="PTHR12532:SF6">
    <property type="entry name" value="TRANSCRIPTIONAL REGULATORY PROTEIN YEBC-RELATED"/>
    <property type="match status" value="1"/>
</dbReference>
<keyword evidence="10" id="KW-1185">Reference proteome</keyword>
<dbReference type="NCBIfam" id="TIGR01033">
    <property type="entry name" value="YebC/PmpR family DNA-binding transcriptional regulator"/>
    <property type="match status" value="1"/>
</dbReference>
<evidence type="ECO:0000256" key="5">
    <source>
        <dbReference type="ARBA" id="ARBA00023163"/>
    </source>
</evidence>
<keyword evidence="5 6" id="KW-0804">Transcription</keyword>
<evidence type="ECO:0000313" key="10">
    <source>
        <dbReference type="Proteomes" id="UP000093352"/>
    </source>
</evidence>
<dbReference type="InterPro" id="IPR049083">
    <property type="entry name" value="TACO1_YebC_N"/>
</dbReference>
<dbReference type="EMBL" id="MBEW02000003">
    <property type="protein sequence ID" value="RDY21925.1"/>
    <property type="molecule type" value="Genomic_DNA"/>
</dbReference>
<comment type="similarity">
    <text evidence="1 6">Belongs to the TACO1 family.</text>
</comment>
<dbReference type="Gene3D" id="1.10.10.200">
    <property type="match status" value="1"/>
</dbReference>
<dbReference type="SUPFAM" id="SSF75625">
    <property type="entry name" value="YebC-like"/>
    <property type="match status" value="1"/>
</dbReference>
<accession>A0A371IN56</accession>
<dbReference type="FunFam" id="1.10.10.200:FF:000002">
    <property type="entry name" value="Probable transcriptional regulatory protein CLM62_37755"/>
    <property type="match status" value="1"/>
</dbReference>
<dbReference type="FunFam" id="3.30.70.980:FF:000002">
    <property type="entry name" value="Probable transcriptional regulatory protein YebC"/>
    <property type="match status" value="1"/>
</dbReference>
<keyword evidence="2 6" id="KW-0963">Cytoplasm</keyword>
<proteinExistence type="inferred from homology"/>
<dbReference type="InterPro" id="IPR026564">
    <property type="entry name" value="Transcrip_reg_TACO1-like_dom3"/>
</dbReference>
<gene>
    <name evidence="9" type="ORF">BBG48_002310</name>
</gene>
<dbReference type="InterPro" id="IPR048300">
    <property type="entry name" value="TACO1_YebC-like_2nd/3rd_dom"/>
</dbReference>
<dbReference type="NCBIfam" id="NF001030">
    <property type="entry name" value="PRK00110.1"/>
    <property type="match status" value="1"/>
</dbReference>
<keyword evidence="4 6" id="KW-0238">DNA-binding</keyword>
<sequence>MGRLHTIENRKGKQDAKRAQIFTKYARLITVAAKEGGADPEYNPSLKNAIDKAKAENMPNDNIERAIKKGAGGDDSENYESITYEGYGPGGVAMIVETLTDNKNRTAGNVRHYFDRHSGNLGTTGSVSFMFDRKGEILVEKKDSVVEDELMEVALDAGAMDFITEDDCYVIYTEAKDFPKVKDALTNANYELLSADVKLIPATYAQIDESQEKMLEKLLDELEEDDDVQNVYYNIK</sequence>
<dbReference type="GO" id="GO:0003677">
    <property type="term" value="F:DNA binding"/>
    <property type="evidence" value="ECO:0007669"/>
    <property type="project" value="UniProtKB-UniRule"/>
</dbReference>
<evidence type="ECO:0000256" key="6">
    <source>
        <dbReference type="HAMAP-Rule" id="MF_00693"/>
    </source>
</evidence>
<evidence type="ECO:0000256" key="3">
    <source>
        <dbReference type="ARBA" id="ARBA00023015"/>
    </source>
</evidence>
<dbReference type="NCBIfam" id="NF009044">
    <property type="entry name" value="PRK12378.1"/>
    <property type="match status" value="1"/>
</dbReference>
<evidence type="ECO:0000256" key="2">
    <source>
        <dbReference type="ARBA" id="ARBA00022490"/>
    </source>
</evidence>
<feature type="domain" description="TACO1/YebC-like second and third" evidence="7">
    <location>
        <begin position="79"/>
        <end position="235"/>
    </location>
</feature>
<dbReference type="Pfam" id="PF01709">
    <property type="entry name" value="Transcrip_reg"/>
    <property type="match status" value="1"/>
</dbReference>
<dbReference type="PANTHER" id="PTHR12532">
    <property type="entry name" value="TRANSLATIONAL ACTIVATOR OF CYTOCHROME C OXIDASE 1"/>
    <property type="match status" value="1"/>
</dbReference>
<evidence type="ECO:0000313" key="9">
    <source>
        <dbReference type="EMBL" id="RDY21925.1"/>
    </source>
</evidence>